<dbReference type="Proteomes" id="UP000614601">
    <property type="component" value="Unassembled WGS sequence"/>
</dbReference>
<evidence type="ECO:0000256" key="2">
    <source>
        <dbReference type="SAM" id="SignalP"/>
    </source>
</evidence>
<reference evidence="3" key="1">
    <citation type="submission" date="2020-09" db="EMBL/GenBank/DDBJ databases">
        <authorList>
            <person name="Kikuchi T."/>
        </authorList>
    </citation>
    <scope>NUCLEOTIDE SEQUENCE</scope>
    <source>
        <strain evidence="3">SH1</strain>
    </source>
</reference>
<comment type="caution">
    <text evidence="3">The sequence shown here is derived from an EMBL/GenBank/DDBJ whole genome shotgun (WGS) entry which is preliminary data.</text>
</comment>
<evidence type="ECO:0000256" key="1">
    <source>
        <dbReference type="SAM" id="MobiDB-lite"/>
    </source>
</evidence>
<proteinExistence type="predicted"/>
<dbReference type="OrthoDB" id="10582191at2759"/>
<keyword evidence="4" id="KW-1185">Reference proteome</keyword>
<accession>A0A811KS58</accession>
<dbReference type="Proteomes" id="UP000783686">
    <property type="component" value="Unassembled WGS sequence"/>
</dbReference>
<dbReference type="AlphaFoldDB" id="A0A811KS58"/>
<evidence type="ECO:0000313" key="4">
    <source>
        <dbReference type="Proteomes" id="UP000614601"/>
    </source>
</evidence>
<organism evidence="3 4">
    <name type="scientific">Bursaphelenchus okinawaensis</name>
    <dbReference type="NCBI Taxonomy" id="465554"/>
    <lineage>
        <taxon>Eukaryota</taxon>
        <taxon>Metazoa</taxon>
        <taxon>Ecdysozoa</taxon>
        <taxon>Nematoda</taxon>
        <taxon>Chromadorea</taxon>
        <taxon>Rhabditida</taxon>
        <taxon>Tylenchina</taxon>
        <taxon>Tylenchomorpha</taxon>
        <taxon>Aphelenchoidea</taxon>
        <taxon>Aphelenchoididae</taxon>
        <taxon>Bursaphelenchus</taxon>
    </lineage>
</organism>
<feature type="region of interest" description="Disordered" evidence="1">
    <location>
        <begin position="108"/>
        <end position="149"/>
    </location>
</feature>
<sequence length="149" mass="16282">MRRFIGIWTLVAVCNRAVHAQGLPSFSLLSPNFLSPQFTKNHNQFIKNGPSSKVYQNSAVVNSVNGCACPGSINGVPPVHVTLCICNNNNNQKHLPDVTVSKKVREEEEVSGESHTVIIPDGTSTARPVEEVGEYESPTLVQDQERQEA</sequence>
<dbReference type="EMBL" id="CAJFDH010000004">
    <property type="protein sequence ID" value="CAD5218468.1"/>
    <property type="molecule type" value="Genomic_DNA"/>
</dbReference>
<evidence type="ECO:0000313" key="3">
    <source>
        <dbReference type="EMBL" id="CAD5218468.1"/>
    </source>
</evidence>
<dbReference type="EMBL" id="CAJFCW020000004">
    <property type="protein sequence ID" value="CAG9110611.1"/>
    <property type="molecule type" value="Genomic_DNA"/>
</dbReference>
<name>A0A811KS58_9BILA</name>
<feature type="chain" id="PRO_5036221187" evidence="2">
    <location>
        <begin position="21"/>
        <end position="149"/>
    </location>
</feature>
<keyword evidence="2" id="KW-0732">Signal</keyword>
<gene>
    <name evidence="3" type="ORF">BOKJ2_LOCUS7678</name>
</gene>
<protein>
    <submittedName>
        <fullName evidence="3">Uncharacterized protein</fullName>
    </submittedName>
</protein>
<feature type="signal peptide" evidence="2">
    <location>
        <begin position="1"/>
        <end position="20"/>
    </location>
</feature>